<dbReference type="Ensembl" id="ENSOANT00000070542.1">
    <property type="protein sequence ID" value="ENSOANP00000037512.1"/>
    <property type="gene ID" value="ENSOANG00000039096.1"/>
</dbReference>
<dbReference type="FunCoup" id="A0A6I8N8S5">
    <property type="interactions" value="431"/>
</dbReference>
<feature type="compositionally biased region" description="Polar residues" evidence="2">
    <location>
        <begin position="775"/>
        <end position="787"/>
    </location>
</feature>
<name>A0A6I8N8S5_ORNAN</name>
<dbReference type="InParanoid" id="A0A6I8N8S5"/>
<protein>
    <recommendedName>
        <fullName evidence="3">Rho-GAP domain-containing protein</fullName>
    </recommendedName>
</protein>
<feature type="compositionally biased region" description="Low complexity" evidence="2">
    <location>
        <begin position="925"/>
        <end position="943"/>
    </location>
</feature>
<dbReference type="InterPro" id="IPR008936">
    <property type="entry name" value="Rho_GTPase_activation_prot"/>
</dbReference>
<feature type="compositionally biased region" description="Low complexity" evidence="2">
    <location>
        <begin position="437"/>
        <end position="446"/>
    </location>
</feature>
<feature type="region of interest" description="Disordered" evidence="2">
    <location>
        <begin position="484"/>
        <end position="725"/>
    </location>
</feature>
<feature type="domain" description="Rho-GAP" evidence="3">
    <location>
        <begin position="16"/>
        <end position="201"/>
    </location>
</feature>
<dbReference type="PANTHER" id="PTHR15729:SF3">
    <property type="entry name" value="RHO GTPASE-ACTIVATING PROTEIN 31"/>
    <property type="match status" value="1"/>
</dbReference>
<dbReference type="Bgee" id="ENSOANG00000039096">
    <property type="expression patterns" value="Expressed in fibroblast and 7 other cell types or tissues"/>
</dbReference>
<evidence type="ECO:0000256" key="1">
    <source>
        <dbReference type="ARBA" id="ARBA00022468"/>
    </source>
</evidence>
<dbReference type="Pfam" id="PF00620">
    <property type="entry name" value="RhoGAP"/>
    <property type="match status" value="1"/>
</dbReference>
<sequence length="992" mass="105066">MKNKLKRKGACGPFGCDLGEFLDRSGQDVPYVLRSCAEFIETHGVVDGVYRLSGVTSNIQKLRQEFVSDQCPDLRREVYLQDIHCVGSLCKLYFRELPNPLLTYDLYHKFTVRTAPQSFIRSAKPVSVRTLEYLIRHLSRVASFSRLTNMHARNLALVWAPNLLRSKDTEAVGCNGDAAFLQVRVQQVVIEFILNHVEQIFSPTDGPPGTPHENRPVVKSLTLPSLSSASMKLVSLEEAQARGLGLGLPARKERRENSLPDIAVAPAPAALFHTVLDFPDNKRKLSSKSKKWKSIFNLGRSGPDAKTKLSRNGSIFVRGQRLTEKATIRPAKSMDSLCSLPVEGDDTKGVLKRTLATGGFFVPATKRPPAGPGGPGDPSGEEEAGGAWGPAEGGSPRAPPGRPPPEQLKVFRALQPPEPEQGPPKMLAMFYTSGEGAAQAQAQAQAGFGRFPAAEGSPRPPRQALDISEPFAVSVPLRVSAVISTNSTPCRSPARGRPPPPGPEGEGAAGENNRPGISRRAPVGGETAGRPPEPDGQALRGAAAAVFQDEDRLSWPDPHLELKIVEAEEIPGPEPPSPRTDAAAPDVRGDPRDRPPTPERPAAPGVPPGRAESPEPATPGAEGREDEALSDGAPQGPELEEPWEEPQWVTSPLHSPTLGEDPPPPPRPPLGRSHSLDGAGPAGAPVLRPREPPGGPPGGRGPETPRVAPAPAPARGRARPASLDLDAASPAADFFAFQAACSGVPGEGGARRPGAPGSREEDADPPPATPAVTGRRNSAPVSVSAVRTSFLLRMGRARAVPVVPPKVQYTQVPRPLPPAPAAAPRPPPGRRPGDGDEEEEGEEEEEERAPTGPDSAPPEAAPQDAPVLRRKRASDAGRPGGAPLSSKMERSSGGSTPFFRARPGRPQSLILLGPPFPVTDPPSAADPRGAGPALPDAPGPCGAEPGQAPWVSLRNKMTIPKNGQRLETSTSCFYQPQRKSVILDGRSGRQTE</sequence>
<dbReference type="GO" id="GO:0005096">
    <property type="term" value="F:GTPase activator activity"/>
    <property type="evidence" value="ECO:0000318"/>
    <property type="project" value="GO_Central"/>
</dbReference>
<feature type="compositionally biased region" description="Low complexity" evidence="2">
    <location>
        <begin position="702"/>
        <end position="725"/>
    </location>
</feature>
<proteinExistence type="predicted"/>
<dbReference type="SUPFAM" id="SSF48350">
    <property type="entry name" value="GTPase activation domain, GAP"/>
    <property type="match status" value="1"/>
</dbReference>
<reference evidence="4" key="1">
    <citation type="submission" date="2025-08" db="UniProtKB">
        <authorList>
            <consortium name="Ensembl"/>
        </authorList>
    </citation>
    <scope>IDENTIFICATION</scope>
    <source>
        <strain evidence="4">Glennie</strain>
    </source>
</reference>
<dbReference type="PROSITE" id="PS50238">
    <property type="entry name" value="RHOGAP"/>
    <property type="match status" value="1"/>
</dbReference>
<feature type="compositionally biased region" description="Pro residues" evidence="2">
    <location>
        <begin position="814"/>
        <end position="830"/>
    </location>
</feature>
<dbReference type="GO" id="GO:0030027">
    <property type="term" value="C:lamellipodium"/>
    <property type="evidence" value="ECO:0000318"/>
    <property type="project" value="GO_Central"/>
</dbReference>
<dbReference type="Gene3D" id="1.10.555.10">
    <property type="entry name" value="Rho GTPase activation protein"/>
    <property type="match status" value="1"/>
</dbReference>
<feature type="compositionally biased region" description="Acidic residues" evidence="2">
    <location>
        <begin position="835"/>
        <end position="847"/>
    </location>
</feature>
<evidence type="ECO:0000259" key="3">
    <source>
        <dbReference type="PROSITE" id="PS50238"/>
    </source>
</evidence>
<evidence type="ECO:0000313" key="5">
    <source>
        <dbReference type="Proteomes" id="UP000002279"/>
    </source>
</evidence>
<dbReference type="InterPro" id="IPR051576">
    <property type="entry name" value="PX-Rho_GAP"/>
</dbReference>
<keyword evidence="1" id="KW-0343">GTPase activation</keyword>
<dbReference type="Proteomes" id="UP000002279">
    <property type="component" value="Unplaced"/>
</dbReference>
<feature type="compositionally biased region" description="Basic and acidic residues" evidence="2">
    <location>
        <begin position="549"/>
        <end position="566"/>
    </location>
</feature>
<dbReference type="PANTHER" id="PTHR15729">
    <property type="entry name" value="CDC42 GTPASE-ACTIVATING PROTEIN"/>
    <property type="match status" value="1"/>
</dbReference>
<dbReference type="GeneTree" id="ENSGT00940000159458"/>
<accession>A0A6I8N8S5</accession>
<organism evidence="4 5">
    <name type="scientific">Ornithorhynchus anatinus</name>
    <name type="common">Duckbill platypus</name>
    <dbReference type="NCBI Taxonomy" id="9258"/>
    <lineage>
        <taxon>Eukaryota</taxon>
        <taxon>Metazoa</taxon>
        <taxon>Chordata</taxon>
        <taxon>Craniata</taxon>
        <taxon>Vertebrata</taxon>
        <taxon>Euteleostomi</taxon>
        <taxon>Mammalia</taxon>
        <taxon>Monotremata</taxon>
        <taxon>Ornithorhynchidae</taxon>
        <taxon>Ornithorhynchus</taxon>
    </lineage>
</organism>
<evidence type="ECO:0000256" key="2">
    <source>
        <dbReference type="SAM" id="MobiDB-lite"/>
    </source>
</evidence>
<feature type="compositionally biased region" description="Basic and acidic residues" evidence="2">
    <location>
        <begin position="587"/>
        <end position="597"/>
    </location>
</feature>
<feature type="compositionally biased region" description="Pro residues" evidence="2">
    <location>
        <begin position="598"/>
        <end position="607"/>
    </location>
</feature>
<dbReference type="GO" id="GO:0007264">
    <property type="term" value="P:small GTPase-mediated signal transduction"/>
    <property type="evidence" value="ECO:0000318"/>
    <property type="project" value="GO_Central"/>
</dbReference>
<dbReference type="InterPro" id="IPR000198">
    <property type="entry name" value="RhoGAP_dom"/>
</dbReference>
<reference evidence="4" key="2">
    <citation type="submission" date="2025-09" db="UniProtKB">
        <authorList>
            <consortium name="Ensembl"/>
        </authorList>
    </citation>
    <scope>IDENTIFICATION</scope>
    <source>
        <strain evidence="4">Glennie</strain>
    </source>
</reference>
<feature type="compositionally biased region" description="Pro residues" evidence="2">
    <location>
        <begin position="397"/>
        <end position="406"/>
    </location>
</feature>
<dbReference type="OMA" id="TVMSLWT"/>
<evidence type="ECO:0000313" key="4">
    <source>
        <dbReference type="Ensembl" id="ENSOANP00000037512.1"/>
    </source>
</evidence>
<feature type="region of interest" description="Disordered" evidence="2">
    <location>
        <begin position="361"/>
        <end position="467"/>
    </location>
</feature>
<dbReference type="SMART" id="SM00324">
    <property type="entry name" value="RhoGAP"/>
    <property type="match status" value="1"/>
</dbReference>
<dbReference type="AlphaFoldDB" id="A0A6I8N8S5"/>
<keyword evidence="5" id="KW-1185">Reference proteome</keyword>
<dbReference type="FunFam" id="1.10.555.10:FF:000002">
    <property type="entry name" value="rho GTPase-activating protein 32 isoform X1"/>
    <property type="match status" value="1"/>
</dbReference>
<feature type="region of interest" description="Disordered" evidence="2">
    <location>
        <begin position="742"/>
        <end position="948"/>
    </location>
</feature>